<evidence type="ECO:0000313" key="2">
    <source>
        <dbReference type="EMBL" id="AGC72038.1"/>
    </source>
</evidence>
<reference evidence="2" key="1">
    <citation type="submission" date="2012-09" db="EMBL/GenBank/DDBJ databases">
        <title>Metagenomic Characterization of a Microbial Community in Wastewater Detects High Levels of Antibiotic Resistance.</title>
        <authorList>
            <person name="Abrams M."/>
            <person name="Caldwell A."/>
            <person name="Vandaei E."/>
            <person name="Lee W."/>
            <person name="Perrott J."/>
            <person name="Khan S.Y."/>
            <person name="Ta J."/>
            <person name="Romero D."/>
            <person name="Nguyen V."/>
            <person name="Pourmand N."/>
            <person name="Ouverney C.C."/>
        </authorList>
    </citation>
    <scope>NUCLEOTIDE SEQUENCE</scope>
</reference>
<protein>
    <submittedName>
        <fullName evidence="2">Uncharacterized protein</fullName>
    </submittedName>
</protein>
<dbReference type="EMBL" id="JX649890">
    <property type="protein sequence ID" value="AGC72038.1"/>
    <property type="molecule type" value="Genomic_DNA"/>
</dbReference>
<name>L7VY73_9BACT</name>
<accession>L7VY73</accession>
<evidence type="ECO:0000256" key="1">
    <source>
        <dbReference type="SAM" id="MobiDB-lite"/>
    </source>
</evidence>
<sequence>MKQQPRTFDIDPSMMQSKMGRAGHWWPRQNELKLRFGGQVQQDKDTFWLIRPESCTMGTHLQG</sequence>
<feature type="region of interest" description="Disordered" evidence="1">
    <location>
        <begin position="1"/>
        <end position="23"/>
    </location>
</feature>
<organism evidence="2">
    <name type="scientific">uncultured bacterium A1Q1_fos_500</name>
    <dbReference type="NCBI Taxonomy" id="1256579"/>
    <lineage>
        <taxon>Bacteria</taxon>
        <taxon>environmental samples</taxon>
    </lineage>
</organism>
<proteinExistence type="predicted"/>
<dbReference type="AlphaFoldDB" id="L7VY73"/>